<evidence type="ECO:0000259" key="3">
    <source>
        <dbReference type="Pfam" id="PF16844"/>
    </source>
</evidence>
<dbReference type="Gene3D" id="1.10.150.590">
    <property type="entry name" value="Dinitrogenase iron-molybdenum cofactor, N-terminal"/>
    <property type="match status" value="1"/>
</dbReference>
<dbReference type="eggNOG" id="COG1433">
    <property type="taxonomic scope" value="Bacteria"/>
</dbReference>
<dbReference type="InterPro" id="IPR036105">
    <property type="entry name" value="DiNase_FeMo-co_biosyn_sf"/>
</dbReference>
<dbReference type="STRING" id="377629.TERTU_1541"/>
<evidence type="ECO:0000256" key="1">
    <source>
        <dbReference type="ARBA" id="ARBA00023231"/>
    </source>
</evidence>
<reference evidence="4 5" key="1">
    <citation type="journal article" date="2009" name="PLoS ONE">
        <title>The complete genome of Teredinibacter turnerae T7901: an intracellular endosymbiont of marine wood-boring bivalves (shipworms).</title>
        <authorList>
            <person name="Yang J.C."/>
            <person name="Madupu R."/>
            <person name="Durkin A.S."/>
            <person name="Ekborg N.A."/>
            <person name="Pedamallu C.S."/>
            <person name="Hostetler J.B."/>
            <person name="Radune D."/>
            <person name="Toms B.S."/>
            <person name="Henrissat B."/>
            <person name="Coutinho P.M."/>
            <person name="Schwarz S."/>
            <person name="Field L."/>
            <person name="Trindade-Silva A.E."/>
            <person name="Soares C.A.G."/>
            <person name="Elshahawi S."/>
            <person name="Hanora A."/>
            <person name="Schmidt E.W."/>
            <person name="Haygood M.G."/>
            <person name="Posfai J."/>
            <person name="Benner J."/>
            <person name="Madinger C."/>
            <person name="Nove J."/>
            <person name="Anton B."/>
            <person name="Chaudhary K."/>
            <person name="Foster J."/>
            <person name="Holman A."/>
            <person name="Kumar S."/>
            <person name="Lessard P.A."/>
            <person name="Luyten Y.A."/>
            <person name="Slatko B."/>
            <person name="Wood N."/>
            <person name="Wu B."/>
            <person name="Teplitski M."/>
            <person name="Mougous J.D."/>
            <person name="Ward N."/>
            <person name="Eisen J.A."/>
            <person name="Badger J.H."/>
            <person name="Distel D.L."/>
        </authorList>
    </citation>
    <scope>NUCLEOTIDE SEQUENCE [LARGE SCALE GENOMIC DNA]</scope>
    <source>
        <strain evidence="5">ATCC 39867 / T7901</strain>
    </source>
</reference>
<keyword evidence="1" id="KW-0535">Nitrogen fixation</keyword>
<dbReference type="RefSeq" id="WP_015816974.1">
    <property type="nucleotide sequence ID" value="NC_012997.1"/>
</dbReference>
<dbReference type="Proteomes" id="UP000009080">
    <property type="component" value="Chromosome"/>
</dbReference>
<gene>
    <name evidence="4" type="ordered locus">TERTU_1541</name>
</gene>
<evidence type="ECO:0000313" key="5">
    <source>
        <dbReference type="Proteomes" id="UP000009080"/>
    </source>
</evidence>
<dbReference type="PANTHER" id="PTHR33937">
    <property type="entry name" value="IRON-MOLYBDENUM PROTEIN-RELATED-RELATED"/>
    <property type="match status" value="1"/>
</dbReference>
<evidence type="ECO:0000313" key="4">
    <source>
        <dbReference type="EMBL" id="ACR10862.1"/>
    </source>
</evidence>
<dbReference type="KEGG" id="ttu:TERTU_1541"/>
<dbReference type="SUPFAM" id="SSF53146">
    <property type="entry name" value="Nitrogenase accessory factor-like"/>
    <property type="match status" value="1"/>
</dbReference>
<dbReference type="PANTHER" id="PTHR33937:SF1">
    <property type="entry name" value="IRON-MOLIBDENUM COFACTOR PROCESSING PROTEIN"/>
    <property type="match status" value="1"/>
</dbReference>
<sequence length="234" mass="25667">MNTQPLDKEVALRIGLAVKELDAISTQEFLGLLIKIMGEPITPAKLDKLRAKKVKLLAGESLDTVSSETFERAFALLKGRGIRQFLNPKPELEQGVFCEIRGSVRIACSSNRGENIDGQFSDCMRFLIYQVSPDYIRLIDIREPSPKIKATERGAARAKLIEDCSMLYTISIGAAATAKVVKVGLHVMQLGKPLLAHVALRRLQAVLAQDSPPPWLVKAMGKPSLGVKLYGENS</sequence>
<dbReference type="OrthoDB" id="9797941at2"/>
<dbReference type="Gene3D" id="3.30.420.130">
    <property type="entry name" value="Dinitrogenase iron-molybdenum cofactor biosynthesis domain"/>
    <property type="match status" value="1"/>
</dbReference>
<dbReference type="EMBL" id="CP001614">
    <property type="protein sequence ID" value="ACR10862.1"/>
    <property type="molecule type" value="Genomic_DNA"/>
</dbReference>
<dbReference type="InterPro" id="IPR038127">
    <property type="entry name" value="NafY_N_sf"/>
</dbReference>
<dbReference type="InterPro" id="IPR051840">
    <property type="entry name" value="NifX/NifY_domain"/>
</dbReference>
<organism evidence="4 5">
    <name type="scientific">Teredinibacter turnerae (strain ATCC 39867 / T7901)</name>
    <dbReference type="NCBI Taxonomy" id="377629"/>
    <lineage>
        <taxon>Bacteria</taxon>
        <taxon>Pseudomonadati</taxon>
        <taxon>Pseudomonadota</taxon>
        <taxon>Gammaproteobacteria</taxon>
        <taxon>Cellvibrionales</taxon>
        <taxon>Cellvibrionaceae</taxon>
        <taxon>Teredinibacter</taxon>
    </lineage>
</organism>
<feature type="domain" description="Dinitrogenase iron-molybdenum cofactor N-terminal" evidence="3">
    <location>
        <begin position="6"/>
        <end position="88"/>
    </location>
</feature>
<dbReference type="AlphaFoldDB" id="C5BTB4"/>
<name>C5BTB4_TERTT</name>
<evidence type="ECO:0000259" key="2">
    <source>
        <dbReference type="Pfam" id="PF02579"/>
    </source>
</evidence>
<dbReference type="InterPro" id="IPR003731">
    <property type="entry name" value="Di-Nase_FeMo-co_biosynth"/>
</dbReference>
<dbReference type="InterPro" id="IPR031763">
    <property type="entry name" value="NafY_N"/>
</dbReference>
<dbReference type="Pfam" id="PF16844">
    <property type="entry name" value="DIMCO_N"/>
    <property type="match status" value="1"/>
</dbReference>
<dbReference type="Pfam" id="PF02579">
    <property type="entry name" value="Nitro_FeMo-Co"/>
    <property type="match status" value="1"/>
</dbReference>
<proteinExistence type="predicted"/>
<dbReference type="HOGENOM" id="CLU_1128640_0_0_6"/>
<keyword evidence="5" id="KW-1185">Reference proteome</keyword>
<protein>
    <submittedName>
        <fullName evidence="4">Nitrogenase iron-molybdenum cofactor</fullName>
    </submittedName>
</protein>
<accession>C5BTB4</accession>
<feature type="domain" description="Dinitrogenase iron-molybdenum cofactor biosynthesis" evidence="2">
    <location>
        <begin position="113"/>
        <end position="192"/>
    </location>
</feature>